<organism evidence="1 2">
    <name type="scientific">Striga hermonthica</name>
    <name type="common">Purple witchweed</name>
    <name type="synonym">Buchnera hermonthica</name>
    <dbReference type="NCBI Taxonomy" id="68872"/>
    <lineage>
        <taxon>Eukaryota</taxon>
        <taxon>Viridiplantae</taxon>
        <taxon>Streptophyta</taxon>
        <taxon>Embryophyta</taxon>
        <taxon>Tracheophyta</taxon>
        <taxon>Spermatophyta</taxon>
        <taxon>Magnoliopsida</taxon>
        <taxon>eudicotyledons</taxon>
        <taxon>Gunneridae</taxon>
        <taxon>Pentapetalae</taxon>
        <taxon>asterids</taxon>
        <taxon>lamiids</taxon>
        <taxon>Lamiales</taxon>
        <taxon>Orobanchaceae</taxon>
        <taxon>Buchnereae</taxon>
        <taxon>Striga</taxon>
    </lineage>
</organism>
<comment type="caution">
    <text evidence="1">The sequence shown here is derived from an EMBL/GenBank/DDBJ whole genome shotgun (WGS) entry which is preliminary data.</text>
</comment>
<dbReference type="Proteomes" id="UP001153555">
    <property type="component" value="Unassembled WGS sequence"/>
</dbReference>
<proteinExistence type="predicted"/>
<dbReference type="AlphaFoldDB" id="A0A9N7NV27"/>
<evidence type="ECO:0000313" key="1">
    <source>
        <dbReference type="EMBL" id="CAA0837804.1"/>
    </source>
</evidence>
<evidence type="ECO:0000313" key="2">
    <source>
        <dbReference type="Proteomes" id="UP001153555"/>
    </source>
</evidence>
<name>A0A9N7NV27_STRHE</name>
<dbReference type="PANTHER" id="PTHR34222:SF99">
    <property type="entry name" value="PROTEIN, PUTATIVE-RELATED"/>
    <property type="match status" value="1"/>
</dbReference>
<protein>
    <recommendedName>
        <fullName evidence="3">Retrotransposon gag domain-containing protein</fullName>
    </recommendedName>
</protein>
<accession>A0A9N7NV27</accession>
<dbReference type="PANTHER" id="PTHR34222">
    <property type="entry name" value="GAG_PRE-INTEGRS DOMAIN-CONTAINING PROTEIN"/>
    <property type="match status" value="1"/>
</dbReference>
<reference evidence="1" key="1">
    <citation type="submission" date="2019-12" db="EMBL/GenBank/DDBJ databases">
        <authorList>
            <person name="Scholes J."/>
        </authorList>
    </citation>
    <scope>NUCLEOTIDE SEQUENCE</scope>
</reference>
<sequence>MVISWLLNSIHPDIASSVIYAETASEIWADLEERFSQGNDSRIFQIKREIVEHRQGQQSISVYYTKLKALWDELSSYHGPLTCSCGGLEQLKKMDEKERVMQFLMGLNESYAAVRGQILLMQPLPDTRRVYSLILQQEKQVEVSINQGNMNHHAMLVDQNSKISQVHKVQKHKTQRHSSYCDLNNHSIERCYYLHGFPTGHKLHGKSVKPPNQRQNSTNNVKLERNIASDNNNGKSVQNPDGARLTTEEYNQLLAIIQKTMTVTLNDLLILQVLSNQYLIFPST</sequence>
<gene>
    <name evidence="1" type="ORF">SHERM_00199</name>
</gene>
<dbReference type="OrthoDB" id="912999at2759"/>
<evidence type="ECO:0008006" key="3">
    <source>
        <dbReference type="Google" id="ProtNLM"/>
    </source>
</evidence>
<keyword evidence="2" id="KW-1185">Reference proteome</keyword>
<dbReference type="EMBL" id="CACSLK010030614">
    <property type="protein sequence ID" value="CAA0837804.1"/>
    <property type="molecule type" value="Genomic_DNA"/>
</dbReference>